<gene>
    <name evidence="2" type="ORF">AFI02nite_34520</name>
</gene>
<evidence type="ECO:0000256" key="1">
    <source>
        <dbReference type="SAM" id="Phobius"/>
    </source>
</evidence>
<feature type="transmembrane region" description="Helical" evidence="1">
    <location>
        <begin position="7"/>
        <end position="26"/>
    </location>
</feature>
<name>A0A510ULP0_ALIFS</name>
<keyword evidence="1" id="KW-0812">Transmembrane</keyword>
<dbReference type="Proteomes" id="UP000321787">
    <property type="component" value="Unassembled WGS sequence"/>
</dbReference>
<protein>
    <submittedName>
        <fullName evidence="2">Uncharacterized protein</fullName>
    </submittedName>
</protein>
<comment type="caution">
    <text evidence="2">The sequence shown here is derived from an EMBL/GenBank/DDBJ whole genome shotgun (WGS) entry which is preliminary data.</text>
</comment>
<dbReference type="AlphaFoldDB" id="A0A510ULP0"/>
<proteinExistence type="predicted"/>
<sequence>MSDKKKGIVIGALVLVVGGIGANLFLPKTSDLQKQNAPVIQDSVQLPNVQIEPAAVSTVPSPMETIELPTPVPTLYLEPLVLDEKMAEHIQNITKREIAEVKVAISELDAREWDATKNKREEALNQSIGLDYAPISTVGMTANASLSTEPTLTLRGITGTATKGRYAARVLWQGQFKRVEVGNQLSGYKVTKITNDSLTLKGKRGVHTLFLGESL</sequence>
<evidence type="ECO:0000313" key="2">
    <source>
        <dbReference type="EMBL" id="GEK15416.1"/>
    </source>
</evidence>
<keyword evidence="1" id="KW-0472">Membrane</keyword>
<evidence type="ECO:0000313" key="3">
    <source>
        <dbReference type="Proteomes" id="UP000321787"/>
    </source>
</evidence>
<accession>A0A510ULP0</accession>
<keyword evidence="1" id="KW-1133">Transmembrane helix</keyword>
<organism evidence="2 3">
    <name type="scientific">Aliivibrio fischeri</name>
    <name type="common">Vibrio fischeri</name>
    <dbReference type="NCBI Taxonomy" id="668"/>
    <lineage>
        <taxon>Bacteria</taxon>
        <taxon>Pseudomonadati</taxon>
        <taxon>Pseudomonadota</taxon>
        <taxon>Gammaproteobacteria</taxon>
        <taxon>Vibrionales</taxon>
        <taxon>Vibrionaceae</taxon>
        <taxon>Aliivibrio</taxon>
    </lineage>
</organism>
<dbReference type="RefSeq" id="WP_146865954.1">
    <property type="nucleotide sequence ID" value="NZ_BJTZ01000029.1"/>
</dbReference>
<reference evidence="2 3" key="1">
    <citation type="submission" date="2019-07" db="EMBL/GenBank/DDBJ databases">
        <title>Whole genome shotgun sequence of Aliivibrio fischeri NBRC 101058.</title>
        <authorList>
            <person name="Hosoyama A."/>
            <person name="Uohara A."/>
            <person name="Ohji S."/>
            <person name="Ichikawa N."/>
        </authorList>
    </citation>
    <scope>NUCLEOTIDE SEQUENCE [LARGE SCALE GENOMIC DNA]</scope>
    <source>
        <strain evidence="2 3">NBRC 101058</strain>
    </source>
</reference>
<dbReference type="EMBL" id="BJTZ01000029">
    <property type="protein sequence ID" value="GEK15416.1"/>
    <property type="molecule type" value="Genomic_DNA"/>
</dbReference>